<comment type="subcellular location">
    <subcellularLocation>
        <location evidence="2">Nucleus</location>
    </subcellularLocation>
</comment>
<dbReference type="GO" id="GO:0004865">
    <property type="term" value="F:protein serine/threonine phosphatase inhibitor activity"/>
    <property type="evidence" value="ECO:0007669"/>
    <property type="project" value="UniProtKB-UniRule"/>
</dbReference>
<feature type="compositionally biased region" description="Acidic residues" evidence="3">
    <location>
        <begin position="93"/>
        <end position="109"/>
    </location>
</feature>
<dbReference type="PANTHER" id="PTHR20835:SF0">
    <property type="entry name" value="E3 UBIQUITIN-PROTEIN LIGASE PPP1R11"/>
    <property type="match status" value="1"/>
</dbReference>
<dbReference type="InterPro" id="IPR011107">
    <property type="entry name" value="PPI_Ypi1"/>
</dbReference>
<comment type="function">
    <text evidence="2">Regulator of type 1 phosphatases which maintains protein phosphatase activity under strict control.</text>
</comment>
<feature type="region of interest" description="Disordered" evidence="3">
    <location>
        <begin position="1"/>
        <end position="74"/>
    </location>
</feature>
<dbReference type="GO" id="GO:0008157">
    <property type="term" value="F:protein phosphatase 1 binding"/>
    <property type="evidence" value="ECO:0007669"/>
    <property type="project" value="TreeGrafter"/>
</dbReference>
<keyword evidence="5" id="KW-1185">Reference proteome</keyword>
<evidence type="ECO:0000256" key="3">
    <source>
        <dbReference type="SAM" id="MobiDB-lite"/>
    </source>
</evidence>
<evidence type="ECO:0000256" key="2">
    <source>
        <dbReference type="RuleBase" id="RU367162"/>
    </source>
</evidence>
<gene>
    <name evidence="4" type="ORF">FB45DRAFT_731397</name>
</gene>
<dbReference type="GO" id="GO:0005634">
    <property type="term" value="C:nucleus"/>
    <property type="evidence" value="ECO:0007669"/>
    <property type="project" value="UniProtKB-SubCell"/>
</dbReference>
<dbReference type="EMBL" id="JARKIF010000001">
    <property type="protein sequence ID" value="KAJ7649664.1"/>
    <property type="molecule type" value="Genomic_DNA"/>
</dbReference>
<evidence type="ECO:0000256" key="1">
    <source>
        <dbReference type="ARBA" id="ARBA00005605"/>
    </source>
</evidence>
<dbReference type="Proteomes" id="UP001221142">
    <property type="component" value="Unassembled WGS sequence"/>
</dbReference>
<dbReference type="AlphaFoldDB" id="A0AAD7G1S8"/>
<protein>
    <recommendedName>
        <fullName evidence="2">Type 1 phosphatases regulator</fullName>
    </recommendedName>
</protein>
<dbReference type="PANTHER" id="PTHR20835">
    <property type="entry name" value="E3 UBIQUITIN-PROTEIN LIGASE PPP1R11-RELATED"/>
    <property type="match status" value="1"/>
</dbReference>
<feature type="compositionally biased region" description="Basic residues" evidence="3">
    <location>
        <begin position="1"/>
        <end position="10"/>
    </location>
</feature>
<keyword evidence="2" id="KW-0539">Nucleus</keyword>
<comment type="similarity">
    <text evidence="1 2">Belongs to the YPI1 family.</text>
</comment>
<proteinExistence type="inferred from homology"/>
<name>A0AAD7G1S8_9AGAR</name>
<feature type="region of interest" description="Disordered" evidence="3">
    <location>
        <begin position="89"/>
        <end position="177"/>
    </location>
</feature>
<keyword evidence="4" id="KW-0650">Protein phosphatase inhibitor</keyword>
<evidence type="ECO:0000313" key="5">
    <source>
        <dbReference type="Proteomes" id="UP001221142"/>
    </source>
</evidence>
<reference evidence="4" key="1">
    <citation type="submission" date="2023-03" db="EMBL/GenBank/DDBJ databases">
        <title>Massive genome expansion in bonnet fungi (Mycena s.s.) driven by repeated elements and novel gene families across ecological guilds.</title>
        <authorList>
            <consortium name="Lawrence Berkeley National Laboratory"/>
            <person name="Harder C.B."/>
            <person name="Miyauchi S."/>
            <person name="Viragh M."/>
            <person name="Kuo A."/>
            <person name="Thoen E."/>
            <person name="Andreopoulos B."/>
            <person name="Lu D."/>
            <person name="Skrede I."/>
            <person name="Drula E."/>
            <person name="Henrissat B."/>
            <person name="Morin E."/>
            <person name="Kohler A."/>
            <person name="Barry K."/>
            <person name="LaButti K."/>
            <person name="Morin E."/>
            <person name="Salamov A."/>
            <person name="Lipzen A."/>
            <person name="Mereny Z."/>
            <person name="Hegedus B."/>
            <person name="Baldrian P."/>
            <person name="Stursova M."/>
            <person name="Weitz H."/>
            <person name="Taylor A."/>
            <person name="Grigoriev I.V."/>
            <person name="Nagy L.G."/>
            <person name="Martin F."/>
            <person name="Kauserud H."/>
        </authorList>
    </citation>
    <scope>NUCLEOTIDE SEQUENCE</scope>
    <source>
        <strain evidence="4">9284</strain>
    </source>
</reference>
<comment type="caution">
    <text evidence="4">The sequence shown here is derived from an EMBL/GenBank/DDBJ whole genome shotgun (WGS) entry which is preliminary data.</text>
</comment>
<accession>A0AAD7G1S8</accession>
<sequence>MAYTSARRRPGTSAPGDGSRTITITNAQPEEDDAGGPSNPEDPIGALHLTGGAPRRSRPRVAWDEGVVDNEGCGRKSSKICCIYHKPKRFDESSDEDSSDSDEDSDSSVDDGRARRSNNNSNPHRHHPHPHADDHDHGGAAAVRDPSSSSVTELEEPSRPNTYETVPAGKKGKGKRGSGMSAVLILLCCSLKLCSQDSDVLYLVFFLICTHGAIEVCILPR</sequence>
<dbReference type="Pfam" id="PF07491">
    <property type="entry name" value="PPI_Ypi1"/>
    <property type="match status" value="1"/>
</dbReference>
<organism evidence="4 5">
    <name type="scientific">Roridomyces roridus</name>
    <dbReference type="NCBI Taxonomy" id="1738132"/>
    <lineage>
        <taxon>Eukaryota</taxon>
        <taxon>Fungi</taxon>
        <taxon>Dikarya</taxon>
        <taxon>Basidiomycota</taxon>
        <taxon>Agaricomycotina</taxon>
        <taxon>Agaricomycetes</taxon>
        <taxon>Agaricomycetidae</taxon>
        <taxon>Agaricales</taxon>
        <taxon>Marasmiineae</taxon>
        <taxon>Mycenaceae</taxon>
        <taxon>Roridomyces</taxon>
    </lineage>
</organism>
<evidence type="ECO:0000313" key="4">
    <source>
        <dbReference type="EMBL" id="KAJ7649664.1"/>
    </source>
</evidence>